<comment type="caution">
    <text evidence="1">The sequence shown here is derived from an EMBL/GenBank/DDBJ whole genome shotgun (WGS) entry which is preliminary data.</text>
</comment>
<name>A0ABS4CUX9_9BACI</name>
<keyword evidence="2" id="KW-1185">Reference proteome</keyword>
<protein>
    <recommendedName>
        <fullName evidence="3">Fur-regulated basic protein FbpA</fullName>
    </recommendedName>
</protein>
<evidence type="ECO:0000313" key="2">
    <source>
        <dbReference type="Proteomes" id="UP000674416"/>
    </source>
</evidence>
<dbReference type="EMBL" id="JAFDST010000002">
    <property type="protein sequence ID" value="MBP1080966.1"/>
    <property type="molecule type" value="Genomic_DNA"/>
</dbReference>
<dbReference type="Proteomes" id="UP000674416">
    <property type="component" value="Unassembled WGS sequence"/>
</dbReference>
<dbReference type="RefSeq" id="WP_264080123.1">
    <property type="nucleotide sequence ID" value="NZ_JAFDST010000002.1"/>
</dbReference>
<accession>A0ABS4CUX9</accession>
<evidence type="ECO:0000313" key="1">
    <source>
        <dbReference type="EMBL" id="MBP1080966.1"/>
    </source>
</evidence>
<organism evidence="1 2">
    <name type="scientific">Bacillus capparidis</name>
    <dbReference type="NCBI Taxonomy" id="1840411"/>
    <lineage>
        <taxon>Bacteria</taxon>
        <taxon>Bacillati</taxon>
        <taxon>Bacillota</taxon>
        <taxon>Bacilli</taxon>
        <taxon>Bacillales</taxon>
        <taxon>Bacillaceae</taxon>
        <taxon>Bacillus</taxon>
    </lineage>
</organism>
<reference evidence="1 2" key="1">
    <citation type="submission" date="2021-01" db="EMBL/GenBank/DDBJ databases">
        <title>Genomic Encyclopedia of Type Strains, Phase IV (KMG-IV): sequencing the most valuable type-strain genomes for metagenomic binning, comparative biology and taxonomic classification.</title>
        <authorList>
            <person name="Goeker M."/>
        </authorList>
    </citation>
    <scope>NUCLEOTIDE SEQUENCE [LARGE SCALE GENOMIC DNA]</scope>
    <source>
        <strain evidence="1 2">DSM 103394</strain>
    </source>
</reference>
<evidence type="ECO:0008006" key="3">
    <source>
        <dbReference type="Google" id="ProtNLM"/>
    </source>
</evidence>
<sequence>MNINRIQNDSCQFLLDILEILKDNGIFTEEEAVEKENELKELR</sequence>
<gene>
    <name evidence="1" type="ORF">JOC74_001459</name>
</gene>
<proteinExistence type="predicted"/>